<feature type="non-terminal residue" evidence="2">
    <location>
        <position position="128"/>
    </location>
</feature>
<sequence length="128" mass="14999">MEFQYKPLPSDSVAIRILELHPGRRGEKIACSLQQISFPPADGETYEPLSYYWGDSRDKVSIIVENCSFEVTRNLHAALDRLRLTDKKRRMWVDAICINQDDDIEKTKRVQMMREIYSYGKETLLWLG</sequence>
<evidence type="ECO:0000259" key="1">
    <source>
        <dbReference type="Pfam" id="PF06985"/>
    </source>
</evidence>
<dbReference type="AlphaFoldDB" id="A0A2J6RU90"/>
<dbReference type="InterPro" id="IPR010730">
    <property type="entry name" value="HET"/>
</dbReference>
<dbReference type="OrthoDB" id="2157530at2759"/>
<dbReference type="Proteomes" id="UP000235786">
    <property type="component" value="Unassembled WGS sequence"/>
</dbReference>
<dbReference type="EMBL" id="KZ613943">
    <property type="protein sequence ID" value="PMD42076.1"/>
    <property type="molecule type" value="Genomic_DNA"/>
</dbReference>
<feature type="domain" description="Heterokaryon incompatibility" evidence="1">
    <location>
        <begin position="46"/>
        <end position="128"/>
    </location>
</feature>
<gene>
    <name evidence="2" type="ORF">L207DRAFT_456259</name>
</gene>
<name>A0A2J6RU90_HYAVF</name>
<evidence type="ECO:0000313" key="2">
    <source>
        <dbReference type="EMBL" id="PMD42076.1"/>
    </source>
</evidence>
<keyword evidence="3" id="KW-1185">Reference proteome</keyword>
<evidence type="ECO:0000313" key="3">
    <source>
        <dbReference type="Proteomes" id="UP000235786"/>
    </source>
</evidence>
<dbReference type="Pfam" id="PF06985">
    <property type="entry name" value="HET"/>
    <property type="match status" value="1"/>
</dbReference>
<proteinExistence type="predicted"/>
<reference evidence="2 3" key="1">
    <citation type="submission" date="2016-04" db="EMBL/GenBank/DDBJ databases">
        <title>A degradative enzymes factory behind the ericoid mycorrhizal symbiosis.</title>
        <authorList>
            <consortium name="DOE Joint Genome Institute"/>
            <person name="Martino E."/>
            <person name="Morin E."/>
            <person name="Grelet G."/>
            <person name="Kuo A."/>
            <person name="Kohler A."/>
            <person name="Daghino S."/>
            <person name="Barry K."/>
            <person name="Choi C."/>
            <person name="Cichocki N."/>
            <person name="Clum A."/>
            <person name="Copeland A."/>
            <person name="Hainaut M."/>
            <person name="Haridas S."/>
            <person name="Labutti K."/>
            <person name="Lindquist E."/>
            <person name="Lipzen A."/>
            <person name="Khouja H.-R."/>
            <person name="Murat C."/>
            <person name="Ohm R."/>
            <person name="Olson A."/>
            <person name="Spatafora J."/>
            <person name="Veneault-Fourrey C."/>
            <person name="Henrissat B."/>
            <person name="Grigoriev I."/>
            <person name="Martin F."/>
            <person name="Perotto S."/>
        </authorList>
    </citation>
    <scope>NUCLEOTIDE SEQUENCE [LARGE SCALE GENOMIC DNA]</scope>
    <source>
        <strain evidence="2 3">F</strain>
    </source>
</reference>
<organism evidence="2 3">
    <name type="scientific">Hyaloscypha variabilis (strain UAMH 11265 / GT02V1 / F)</name>
    <name type="common">Meliniomyces variabilis</name>
    <dbReference type="NCBI Taxonomy" id="1149755"/>
    <lineage>
        <taxon>Eukaryota</taxon>
        <taxon>Fungi</taxon>
        <taxon>Dikarya</taxon>
        <taxon>Ascomycota</taxon>
        <taxon>Pezizomycotina</taxon>
        <taxon>Leotiomycetes</taxon>
        <taxon>Helotiales</taxon>
        <taxon>Hyaloscyphaceae</taxon>
        <taxon>Hyaloscypha</taxon>
        <taxon>Hyaloscypha variabilis</taxon>
    </lineage>
</organism>
<dbReference type="PANTHER" id="PTHR24148">
    <property type="entry name" value="ANKYRIN REPEAT DOMAIN-CONTAINING PROTEIN 39 HOMOLOG-RELATED"/>
    <property type="match status" value="1"/>
</dbReference>
<dbReference type="STRING" id="1149755.A0A2J6RU90"/>
<protein>
    <submittedName>
        <fullName evidence="2">HET-domain-containing protein</fullName>
    </submittedName>
</protein>
<accession>A0A2J6RU90</accession>
<dbReference type="PANTHER" id="PTHR24148:SF64">
    <property type="entry name" value="HETEROKARYON INCOMPATIBILITY DOMAIN-CONTAINING PROTEIN"/>
    <property type="match status" value="1"/>
</dbReference>
<dbReference type="InterPro" id="IPR052895">
    <property type="entry name" value="HetReg/Transcr_Mod"/>
</dbReference>